<dbReference type="Proteomes" id="UP000838756">
    <property type="component" value="Unassembled WGS sequence"/>
</dbReference>
<name>A0A8S4QQQ9_9NEOP</name>
<accession>A0A8S4QQQ9</accession>
<dbReference type="EMBL" id="CAKXAJ010011458">
    <property type="protein sequence ID" value="CAH2213893.1"/>
    <property type="molecule type" value="Genomic_DNA"/>
</dbReference>
<keyword evidence="2" id="KW-1185">Reference proteome</keyword>
<organism evidence="1 2">
    <name type="scientific">Pararge aegeria aegeria</name>
    <dbReference type="NCBI Taxonomy" id="348720"/>
    <lineage>
        <taxon>Eukaryota</taxon>
        <taxon>Metazoa</taxon>
        <taxon>Ecdysozoa</taxon>
        <taxon>Arthropoda</taxon>
        <taxon>Hexapoda</taxon>
        <taxon>Insecta</taxon>
        <taxon>Pterygota</taxon>
        <taxon>Neoptera</taxon>
        <taxon>Endopterygota</taxon>
        <taxon>Lepidoptera</taxon>
        <taxon>Glossata</taxon>
        <taxon>Ditrysia</taxon>
        <taxon>Papilionoidea</taxon>
        <taxon>Nymphalidae</taxon>
        <taxon>Satyrinae</taxon>
        <taxon>Satyrini</taxon>
        <taxon>Parargina</taxon>
        <taxon>Pararge</taxon>
    </lineage>
</organism>
<gene>
    <name evidence="1" type="primary">jg22457</name>
    <name evidence="1" type="ORF">PAEG_LOCUS3553</name>
</gene>
<proteinExistence type="predicted"/>
<reference evidence="1" key="1">
    <citation type="submission" date="2022-03" db="EMBL/GenBank/DDBJ databases">
        <authorList>
            <person name="Lindestad O."/>
        </authorList>
    </citation>
    <scope>NUCLEOTIDE SEQUENCE</scope>
</reference>
<comment type="caution">
    <text evidence="1">The sequence shown here is derived from an EMBL/GenBank/DDBJ whole genome shotgun (WGS) entry which is preliminary data.</text>
</comment>
<dbReference type="AlphaFoldDB" id="A0A8S4QQQ9"/>
<evidence type="ECO:0000313" key="2">
    <source>
        <dbReference type="Proteomes" id="UP000838756"/>
    </source>
</evidence>
<evidence type="ECO:0000313" key="1">
    <source>
        <dbReference type="EMBL" id="CAH2213893.1"/>
    </source>
</evidence>
<sequence length="73" mass="8584">MKQPGIERACLKEPISRYRGRWKPERHSRSLQCELGTRKQNALYESKGHQLRNGADPYDVLQFDGRKVKMQPD</sequence>
<protein>
    <submittedName>
        <fullName evidence="1">Jg22457 protein</fullName>
    </submittedName>
</protein>